<dbReference type="Pfam" id="PF08240">
    <property type="entry name" value="ADH_N"/>
    <property type="match status" value="1"/>
</dbReference>
<dbReference type="InterPro" id="IPR020843">
    <property type="entry name" value="ER"/>
</dbReference>
<gene>
    <name evidence="3" type="ORF">SAMN05443551_4046</name>
</gene>
<dbReference type="Gene3D" id="3.40.50.720">
    <property type="entry name" value="NAD(P)-binding Rossmann-like Domain"/>
    <property type="match status" value="1"/>
</dbReference>
<feature type="domain" description="Enoyl reductase (ER)" evidence="2">
    <location>
        <begin position="11"/>
        <end position="324"/>
    </location>
</feature>
<protein>
    <submittedName>
        <fullName evidence="3">NADPH2:quinone reductase</fullName>
    </submittedName>
</protein>
<dbReference type="InterPro" id="IPR013149">
    <property type="entry name" value="ADH-like_C"/>
</dbReference>
<dbReference type="SMART" id="SM00829">
    <property type="entry name" value="PKS_ER"/>
    <property type="match status" value="1"/>
</dbReference>
<reference evidence="3 4" key="1">
    <citation type="submission" date="2016-11" db="EMBL/GenBank/DDBJ databases">
        <authorList>
            <person name="Jaros S."/>
            <person name="Januszkiewicz K."/>
            <person name="Wedrychowicz H."/>
        </authorList>
    </citation>
    <scope>NUCLEOTIDE SEQUENCE [LARGE SCALE GENOMIC DNA]</scope>
    <source>
        <strain evidence="3 4">DSM 29431</strain>
    </source>
</reference>
<dbReference type="AlphaFoldDB" id="A0A1M5XN08"/>
<dbReference type="STRING" id="996342.SAMN05443551_4046"/>
<dbReference type="Gene3D" id="3.90.180.10">
    <property type="entry name" value="Medium-chain alcohol dehydrogenases, catalytic domain"/>
    <property type="match status" value="1"/>
</dbReference>
<dbReference type="SUPFAM" id="SSF51735">
    <property type="entry name" value="NAD(P)-binding Rossmann-fold domains"/>
    <property type="match status" value="1"/>
</dbReference>
<keyword evidence="1" id="KW-0521">NADP</keyword>
<dbReference type="PANTHER" id="PTHR44154">
    <property type="entry name" value="QUINONE OXIDOREDUCTASE"/>
    <property type="match status" value="1"/>
</dbReference>
<dbReference type="InterPro" id="IPR051603">
    <property type="entry name" value="Zinc-ADH_QOR/CCCR"/>
</dbReference>
<organism evidence="3 4">
    <name type="scientific">Marivita hallyeonensis</name>
    <dbReference type="NCBI Taxonomy" id="996342"/>
    <lineage>
        <taxon>Bacteria</taxon>
        <taxon>Pseudomonadati</taxon>
        <taxon>Pseudomonadota</taxon>
        <taxon>Alphaproteobacteria</taxon>
        <taxon>Rhodobacterales</taxon>
        <taxon>Roseobacteraceae</taxon>
        <taxon>Marivita</taxon>
    </lineage>
</organism>
<sequence>MKAAWFKKQGAARDVLMVGEQPKPSPSKGEVLIRVHVSAVNPSDTNRRAGRVGHSTSGLVIPHYDGAGVIEAVGEDVTDVWVGKRVWTNIGSTYPILGTAAQYAVLPEENVAVLPDAVSFEHGACLGVPAMTAWCCLFSDGSIKGNTVLVTGGAGAVGHYAVQLAKWAGARVVATVSSDSKAEFAREGGADHIINYRDQDVASRVMEITGGDGVDRVVDVDLGANVTALLGALKIGGVIATYASQAEHFPSIDAYGAMRKSMTLKFVLLPMEAAEQRREARAGITQWLQSTPAIHQIHQSFALEDIADAHEVVEAGQKRGCVLVALP</sequence>
<dbReference type="Pfam" id="PF00107">
    <property type="entry name" value="ADH_zinc_N"/>
    <property type="match status" value="1"/>
</dbReference>
<dbReference type="CDD" id="cd08253">
    <property type="entry name" value="zeta_crystallin"/>
    <property type="match status" value="1"/>
</dbReference>
<name>A0A1M5XN08_9RHOB</name>
<dbReference type="InterPro" id="IPR011032">
    <property type="entry name" value="GroES-like_sf"/>
</dbReference>
<evidence type="ECO:0000313" key="4">
    <source>
        <dbReference type="Proteomes" id="UP000184221"/>
    </source>
</evidence>
<evidence type="ECO:0000256" key="1">
    <source>
        <dbReference type="ARBA" id="ARBA00022857"/>
    </source>
</evidence>
<proteinExistence type="predicted"/>
<accession>A0A1M5XN08</accession>
<evidence type="ECO:0000259" key="2">
    <source>
        <dbReference type="SMART" id="SM00829"/>
    </source>
</evidence>
<dbReference type="Proteomes" id="UP000184221">
    <property type="component" value="Unassembled WGS sequence"/>
</dbReference>
<dbReference type="EMBL" id="FQXC01000007">
    <property type="protein sequence ID" value="SHI01235.1"/>
    <property type="molecule type" value="Genomic_DNA"/>
</dbReference>
<dbReference type="PANTHER" id="PTHR44154:SF1">
    <property type="entry name" value="QUINONE OXIDOREDUCTASE"/>
    <property type="match status" value="1"/>
</dbReference>
<keyword evidence="4" id="KW-1185">Reference proteome</keyword>
<dbReference type="GO" id="GO:0016491">
    <property type="term" value="F:oxidoreductase activity"/>
    <property type="evidence" value="ECO:0007669"/>
    <property type="project" value="InterPro"/>
</dbReference>
<dbReference type="OrthoDB" id="7355832at2"/>
<dbReference type="SUPFAM" id="SSF50129">
    <property type="entry name" value="GroES-like"/>
    <property type="match status" value="1"/>
</dbReference>
<evidence type="ECO:0000313" key="3">
    <source>
        <dbReference type="EMBL" id="SHI01235.1"/>
    </source>
</evidence>
<dbReference type="InterPro" id="IPR013154">
    <property type="entry name" value="ADH-like_N"/>
</dbReference>
<dbReference type="InterPro" id="IPR036291">
    <property type="entry name" value="NAD(P)-bd_dom_sf"/>
</dbReference>